<dbReference type="RefSeq" id="WP_136413354.1">
    <property type="nucleotide sequence ID" value="NZ_CP039396.1"/>
</dbReference>
<evidence type="ECO:0000256" key="3">
    <source>
        <dbReference type="ARBA" id="ARBA00022806"/>
    </source>
</evidence>
<dbReference type="Proteomes" id="UP000297149">
    <property type="component" value="Chromosome"/>
</dbReference>
<dbReference type="GO" id="GO:0016787">
    <property type="term" value="F:hydrolase activity"/>
    <property type="evidence" value="ECO:0007669"/>
    <property type="project" value="UniProtKB-UniRule"/>
</dbReference>
<accession>A0A4P7VZ97</accession>
<dbReference type="GO" id="GO:0003677">
    <property type="term" value="F:DNA binding"/>
    <property type="evidence" value="ECO:0007669"/>
    <property type="project" value="InterPro"/>
</dbReference>
<evidence type="ECO:0000256" key="4">
    <source>
        <dbReference type="ARBA" id="ARBA00022840"/>
    </source>
</evidence>
<evidence type="ECO:0000313" key="9">
    <source>
        <dbReference type="Proteomes" id="UP000297149"/>
    </source>
</evidence>
<keyword evidence="3 5" id="KW-0347">Helicase</keyword>
<feature type="binding site" evidence="5">
    <location>
        <begin position="7"/>
        <end position="14"/>
    </location>
    <ligand>
        <name>ATP</name>
        <dbReference type="ChEBI" id="CHEBI:30616"/>
    </ligand>
</feature>
<dbReference type="PROSITE" id="PS51198">
    <property type="entry name" value="UVRD_HELICASE_ATP_BIND"/>
    <property type="match status" value="1"/>
</dbReference>
<evidence type="ECO:0000259" key="7">
    <source>
        <dbReference type="PROSITE" id="PS51198"/>
    </source>
</evidence>
<evidence type="ECO:0000256" key="5">
    <source>
        <dbReference type="PROSITE-ProRule" id="PRU00560"/>
    </source>
</evidence>
<keyword evidence="4 5" id="KW-0067">ATP-binding</keyword>
<dbReference type="GO" id="GO:0005524">
    <property type="term" value="F:ATP binding"/>
    <property type="evidence" value="ECO:0007669"/>
    <property type="project" value="UniProtKB-UniRule"/>
</dbReference>
<dbReference type="Gene3D" id="1.10.3170.10">
    <property type="entry name" value="Recbcd, chain B, domain 2"/>
    <property type="match status" value="1"/>
</dbReference>
<dbReference type="SUPFAM" id="SSF52540">
    <property type="entry name" value="P-loop containing nucleoside triphosphate hydrolases"/>
    <property type="match status" value="1"/>
</dbReference>
<proteinExistence type="predicted"/>
<dbReference type="KEGG" id="ddb:E7747_00320"/>
<dbReference type="EMBL" id="CP039396">
    <property type="protein sequence ID" value="QCD40894.1"/>
    <property type="molecule type" value="Genomic_DNA"/>
</dbReference>
<reference evidence="9" key="1">
    <citation type="submission" date="2019-02" db="EMBL/GenBank/DDBJ databases">
        <title>Isolation and identification of novel species under the genus Muribaculum.</title>
        <authorList>
            <person name="Miyake S."/>
            <person name="Ding Y."/>
            <person name="Low A."/>
            <person name="Soh M."/>
            <person name="Seedorf H."/>
        </authorList>
    </citation>
    <scope>NUCLEOTIDE SEQUENCE [LARGE SCALE GENOMIC DNA]</scope>
    <source>
        <strain evidence="9">H5</strain>
    </source>
</reference>
<keyword evidence="2 5" id="KW-0378">Hydrolase</keyword>
<evidence type="ECO:0000256" key="6">
    <source>
        <dbReference type="SAM" id="MobiDB-lite"/>
    </source>
</evidence>
<dbReference type="Pfam" id="PF00580">
    <property type="entry name" value="UvrD-helicase"/>
    <property type="match status" value="1"/>
</dbReference>
<protein>
    <recommendedName>
        <fullName evidence="7">UvrD-like helicase ATP-binding domain-containing protein</fullName>
    </recommendedName>
</protein>
<dbReference type="Gene3D" id="3.40.50.300">
    <property type="entry name" value="P-loop containing nucleotide triphosphate hydrolases"/>
    <property type="match status" value="3"/>
</dbReference>
<feature type="domain" description="UvrD-like helicase ATP-binding" evidence="7">
    <location>
        <begin position="1"/>
        <end position="488"/>
    </location>
</feature>
<dbReference type="PANTHER" id="PTHR11070">
    <property type="entry name" value="UVRD / RECB / PCRA DNA HELICASE FAMILY MEMBER"/>
    <property type="match status" value="1"/>
</dbReference>
<sequence>MINIYKASAGSGKTYTLAREYIKLILGYKDEEGRYRLNRRGGLAHRSVLAITFTNKATEEMKTRIIHELAVIAGLEKGWTKESPYADELCTTFGCSRGELKTVAARALRDLLYDFNFFSVSTIDSFFQTILRSFAREAEVAGNYELELNDEAIIGMSVDKLLQDLNHGENNKRTRYLINWLSSYMTQLIEDGMPFNVFNRSLPIHRNLIQFINKITDDFYRENEARLLDYLSDETKFNDFKNRVYSQLKSIKHQTAEACTEALDMISTCGMSDMVKTHVTNGLRKWASKGYVSDGYSQSMANAMDDITTAYKKPKKGQPAPSDELNGIIAKALDMVRFCDGQVGTLQLIAANLYQLGLLSSLAEYIDKYRRENSTILLSDTNALISRIIGTEDAPFLYERVGVWFRHYLIDEFQDTSFSQWSNIRPLINESLAYEYDNLVIGDEKQCIYRFRNSDPSLLHNLHTDSMAEGRCEVRGDSISENTNWRSSSDVIRFNNTFFSALVRNLGYEEIYSNVAQQISKKHADHRGYVRVRMYDGDKKSDWLPEALENLTHELRRQLESGYRPGDIAILVRKRDEGNIIIRHLEDTVKSDPQFPPFRIVSDASLFLGNSPTVGLIVSRLKLISATDFASGPRKKTKREIATLINSFENEKSRGASSSESLLKAIAILESGSKDAGHEDAPVADGQDSRTSSVSSASETSVDLISLVEEIVSTYIPEANLKEENLYINAFQDLVTEFVGRGHGDIRSFLSWWDEKGYATPVAGAQDDSALNILTIHKSKGLEYPCVHIPFAEMTESNRPEPAWFELKSIPGIPDELLPLCFLLNCHQP</sequence>
<gene>
    <name evidence="8" type="ORF">E7747_00320</name>
</gene>
<keyword evidence="1 5" id="KW-0547">Nucleotide-binding</keyword>
<keyword evidence="9" id="KW-1185">Reference proteome</keyword>
<name>A0A4P7VZ97_9BACT</name>
<evidence type="ECO:0000256" key="2">
    <source>
        <dbReference type="ARBA" id="ARBA00022801"/>
    </source>
</evidence>
<dbReference type="GO" id="GO:0043138">
    <property type="term" value="F:3'-5' DNA helicase activity"/>
    <property type="evidence" value="ECO:0007669"/>
    <property type="project" value="TreeGrafter"/>
</dbReference>
<dbReference type="InterPro" id="IPR000212">
    <property type="entry name" value="DNA_helicase_UvrD/REP"/>
</dbReference>
<evidence type="ECO:0000256" key="1">
    <source>
        <dbReference type="ARBA" id="ARBA00022741"/>
    </source>
</evidence>
<dbReference type="InterPro" id="IPR014016">
    <property type="entry name" value="UvrD-like_ATP-bd"/>
</dbReference>
<dbReference type="InterPro" id="IPR027417">
    <property type="entry name" value="P-loop_NTPase"/>
</dbReference>
<dbReference type="PANTHER" id="PTHR11070:SF67">
    <property type="entry name" value="DNA 3'-5' HELICASE"/>
    <property type="match status" value="1"/>
</dbReference>
<feature type="region of interest" description="Disordered" evidence="6">
    <location>
        <begin position="674"/>
        <end position="695"/>
    </location>
</feature>
<evidence type="ECO:0000313" key="8">
    <source>
        <dbReference type="EMBL" id="QCD40894.1"/>
    </source>
</evidence>
<dbReference type="GO" id="GO:0000725">
    <property type="term" value="P:recombinational repair"/>
    <property type="evidence" value="ECO:0007669"/>
    <property type="project" value="TreeGrafter"/>
</dbReference>
<dbReference type="AlphaFoldDB" id="A0A4P7VZ97"/>
<dbReference type="GO" id="GO:0005829">
    <property type="term" value="C:cytosol"/>
    <property type="evidence" value="ECO:0007669"/>
    <property type="project" value="TreeGrafter"/>
</dbReference>
<organism evidence="8 9">
    <name type="scientific">Duncaniella dubosii</name>
    <dbReference type="NCBI Taxonomy" id="2518971"/>
    <lineage>
        <taxon>Bacteria</taxon>
        <taxon>Pseudomonadati</taxon>
        <taxon>Bacteroidota</taxon>
        <taxon>Bacteroidia</taxon>
        <taxon>Bacteroidales</taxon>
        <taxon>Muribaculaceae</taxon>
        <taxon>Duncaniella</taxon>
    </lineage>
</organism>